<evidence type="ECO:0000256" key="1">
    <source>
        <dbReference type="ARBA" id="ARBA00009013"/>
    </source>
</evidence>
<dbReference type="Proteomes" id="UP000481109">
    <property type="component" value="Unassembled WGS sequence"/>
</dbReference>
<keyword evidence="6" id="KW-1185">Reference proteome</keyword>
<dbReference type="PROSITE" id="PS50801">
    <property type="entry name" value="STAS"/>
    <property type="match status" value="1"/>
</dbReference>
<feature type="region of interest" description="Disordered" evidence="3">
    <location>
        <begin position="105"/>
        <end position="137"/>
    </location>
</feature>
<evidence type="ECO:0000256" key="3">
    <source>
        <dbReference type="SAM" id="MobiDB-lite"/>
    </source>
</evidence>
<feature type="domain" description="STAS" evidence="4">
    <location>
        <begin position="7"/>
        <end position="105"/>
    </location>
</feature>
<name>A0A6G4XH23_9ACTN</name>
<dbReference type="InterPro" id="IPR002645">
    <property type="entry name" value="STAS_dom"/>
</dbReference>
<evidence type="ECO:0000256" key="2">
    <source>
        <dbReference type="RuleBase" id="RU003749"/>
    </source>
</evidence>
<comment type="similarity">
    <text evidence="1 2">Belongs to the anti-sigma-factor antagonist family.</text>
</comment>
<dbReference type="InterPro" id="IPR036513">
    <property type="entry name" value="STAS_dom_sf"/>
</dbReference>
<evidence type="ECO:0000313" key="5">
    <source>
        <dbReference type="EMBL" id="NGO76482.1"/>
    </source>
</evidence>
<dbReference type="Gene3D" id="3.30.750.24">
    <property type="entry name" value="STAS domain"/>
    <property type="match status" value="1"/>
</dbReference>
<accession>A0A6G4XH23</accession>
<gene>
    <name evidence="5" type="ORF">G6045_12540</name>
</gene>
<evidence type="ECO:0000259" key="4">
    <source>
        <dbReference type="PROSITE" id="PS50801"/>
    </source>
</evidence>
<dbReference type="SUPFAM" id="SSF52091">
    <property type="entry name" value="SpoIIaa-like"/>
    <property type="match status" value="1"/>
</dbReference>
<dbReference type="PANTHER" id="PTHR33495">
    <property type="entry name" value="ANTI-SIGMA FACTOR ANTAGONIST TM_1081-RELATED-RELATED"/>
    <property type="match status" value="1"/>
</dbReference>
<dbReference type="Pfam" id="PF01740">
    <property type="entry name" value="STAS"/>
    <property type="match status" value="1"/>
</dbReference>
<organism evidence="5 6">
    <name type="scientific">Streptomyces mesophilus</name>
    <dbReference type="NCBI Taxonomy" id="1775132"/>
    <lineage>
        <taxon>Bacteria</taxon>
        <taxon>Bacillati</taxon>
        <taxon>Actinomycetota</taxon>
        <taxon>Actinomycetes</taxon>
        <taxon>Kitasatosporales</taxon>
        <taxon>Streptomycetaceae</taxon>
        <taxon>Streptomyces</taxon>
    </lineage>
</organism>
<dbReference type="InterPro" id="IPR003658">
    <property type="entry name" value="Anti-sigma_ant"/>
</dbReference>
<proteinExistence type="inferred from homology"/>
<protein>
    <recommendedName>
        <fullName evidence="2">Anti-sigma factor antagonist</fullName>
    </recommendedName>
</protein>
<dbReference type="RefSeq" id="WP_165331981.1">
    <property type="nucleotide sequence ID" value="NZ_JAAKZW010000037.1"/>
</dbReference>
<sequence length="137" mass="14692">MSGRAGLQVTVAWREPVLTVRAVGALDFDTGEDFSRWTSEALADHPGARTLCVDCAGLDHVDSTGLSVLLMLRRRLRTTDVELRLAHRNTALQRLLEITGTLDHLTDVPDDGTAAPTRSADTPEASYADNSGHGPAS</sequence>
<dbReference type="EMBL" id="JAAKZW010000037">
    <property type="protein sequence ID" value="NGO76482.1"/>
    <property type="molecule type" value="Genomic_DNA"/>
</dbReference>
<reference evidence="5 6" key="1">
    <citation type="submission" date="2020-02" db="EMBL/GenBank/DDBJ databases">
        <title>Whole-genome analyses of novel actinobacteria.</title>
        <authorList>
            <person name="Sahin N."/>
            <person name="Tokatli A."/>
        </authorList>
    </citation>
    <scope>NUCLEOTIDE SEQUENCE [LARGE SCALE GENOMIC DNA]</scope>
    <source>
        <strain evidence="5 6">YC504</strain>
    </source>
</reference>
<dbReference type="NCBIfam" id="TIGR00377">
    <property type="entry name" value="ant_ant_sig"/>
    <property type="match status" value="1"/>
</dbReference>
<dbReference type="GO" id="GO:0043856">
    <property type="term" value="F:anti-sigma factor antagonist activity"/>
    <property type="evidence" value="ECO:0007669"/>
    <property type="project" value="InterPro"/>
</dbReference>
<evidence type="ECO:0000313" key="6">
    <source>
        <dbReference type="Proteomes" id="UP000481109"/>
    </source>
</evidence>
<dbReference type="CDD" id="cd07043">
    <property type="entry name" value="STAS_anti-anti-sigma_factors"/>
    <property type="match status" value="1"/>
</dbReference>
<dbReference type="PANTHER" id="PTHR33495:SF2">
    <property type="entry name" value="ANTI-SIGMA FACTOR ANTAGONIST TM_1081-RELATED"/>
    <property type="match status" value="1"/>
</dbReference>
<dbReference type="AlphaFoldDB" id="A0A6G4XH23"/>
<comment type="caution">
    <text evidence="5">The sequence shown here is derived from an EMBL/GenBank/DDBJ whole genome shotgun (WGS) entry which is preliminary data.</text>
</comment>